<dbReference type="InterPro" id="IPR018711">
    <property type="entry name" value="NAGPA"/>
</dbReference>
<reference evidence="4 5" key="1">
    <citation type="submission" date="2024-04" db="EMBL/GenBank/DDBJ databases">
        <title>draft genome sequnece of Paenibacillus filicis.</title>
        <authorList>
            <person name="Kim D.-U."/>
        </authorList>
    </citation>
    <scope>NUCLEOTIDE SEQUENCE [LARGE SCALE GENOMIC DNA]</scope>
    <source>
        <strain evidence="4 5">KACC14197</strain>
    </source>
</reference>
<name>A0ABU9DMN1_9BACL</name>
<evidence type="ECO:0000313" key="4">
    <source>
        <dbReference type="EMBL" id="MEK8130120.1"/>
    </source>
</evidence>
<dbReference type="Pfam" id="PF07833">
    <property type="entry name" value="Cu_amine_oxidN1"/>
    <property type="match status" value="1"/>
</dbReference>
<evidence type="ECO:0000259" key="2">
    <source>
        <dbReference type="Pfam" id="PF07833"/>
    </source>
</evidence>
<protein>
    <submittedName>
        <fullName evidence="4">Phosphodiester glycosidase family protein</fullName>
    </submittedName>
</protein>
<feature type="signal peptide" evidence="1">
    <location>
        <begin position="1"/>
        <end position="30"/>
    </location>
</feature>
<dbReference type="PANTHER" id="PTHR40446">
    <property type="entry name" value="N-ACETYLGLUCOSAMINE-1-PHOSPHODIESTER ALPHA-N-ACETYLGLUCOSAMINIDASE"/>
    <property type="match status" value="1"/>
</dbReference>
<keyword evidence="5" id="KW-1185">Reference proteome</keyword>
<accession>A0ABU9DMN1</accession>
<feature type="chain" id="PRO_5046867452" evidence="1">
    <location>
        <begin position="31"/>
        <end position="483"/>
    </location>
</feature>
<evidence type="ECO:0000259" key="3">
    <source>
        <dbReference type="Pfam" id="PF09992"/>
    </source>
</evidence>
<proteinExistence type="predicted"/>
<feature type="domain" description="Copper amine oxidase-like N-terminal" evidence="2">
    <location>
        <begin position="379"/>
        <end position="477"/>
    </location>
</feature>
<evidence type="ECO:0000313" key="5">
    <source>
        <dbReference type="Proteomes" id="UP001469365"/>
    </source>
</evidence>
<comment type="caution">
    <text evidence="4">The sequence shown here is derived from an EMBL/GenBank/DDBJ whole genome shotgun (WGS) entry which is preliminary data.</text>
</comment>
<dbReference type="Gene3D" id="3.30.457.10">
    <property type="entry name" value="Copper amine oxidase-like, N-terminal domain"/>
    <property type="match status" value="1"/>
</dbReference>
<gene>
    <name evidence="4" type="ORF">WMW72_19630</name>
</gene>
<feature type="domain" description="Phosphodiester glycosidase" evidence="3">
    <location>
        <begin position="192"/>
        <end position="362"/>
    </location>
</feature>
<dbReference type="PANTHER" id="PTHR40446:SF2">
    <property type="entry name" value="N-ACETYLGLUCOSAMINE-1-PHOSPHODIESTER ALPHA-N-ACETYLGLUCOSAMINIDASE"/>
    <property type="match status" value="1"/>
</dbReference>
<dbReference type="GO" id="GO:0016798">
    <property type="term" value="F:hydrolase activity, acting on glycosyl bonds"/>
    <property type="evidence" value="ECO:0007669"/>
    <property type="project" value="UniProtKB-KW"/>
</dbReference>
<organism evidence="4 5">
    <name type="scientific">Paenibacillus filicis</name>
    <dbReference type="NCBI Taxonomy" id="669464"/>
    <lineage>
        <taxon>Bacteria</taxon>
        <taxon>Bacillati</taxon>
        <taxon>Bacillota</taxon>
        <taxon>Bacilli</taxon>
        <taxon>Bacillales</taxon>
        <taxon>Paenibacillaceae</taxon>
        <taxon>Paenibacillus</taxon>
    </lineage>
</organism>
<dbReference type="SUPFAM" id="SSF55383">
    <property type="entry name" value="Copper amine oxidase, domain N"/>
    <property type="match status" value="1"/>
</dbReference>
<evidence type="ECO:0000256" key="1">
    <source>
        <dbReference type="SAM" id="SignalP"/>
    </source>
</evidence>
<keyword evidence="4" id="KW-0326">Glycosidase</keyword>
<dbReference type="Pfam" id="PF09992">
    <property type="entry name" value="NAGPA"/>
    <property type="match status" value="1"/>
</dbReference>
<dbReference type="InterPro" id="IPR036582">
    <property type="entry name" value="Mao_N_sf"/>
</dbReference>
<dbReference type="InterPro" id="IPR012854">
    <property type="entry name" value="Cu_amine_oxidase-like_N"/>
</dbReference>
<keyword evidence="4" id="KW-0378">Hydrolase</keyword>
<keyword evidence="1" id="KW-0732">Signal</keyword>
<sequence length="483" mass="52083">MRYRLRKTRTLLVIAFLALASVVIAPSAKAAPSVTSTPVKVSVGGKSFTVQTVTVDVKDPSLEVVPVLAEGGIGHDEPLSSIVQREQALAAVNGTFFNAYEKNNYIRYPNGALLADGELIHSGDNQMLVIGPDKVPDIRKLSLGVALKVAHDKDTYTVRPWGVNKYYGEDNHDQTIWFTDDFGGWIGFDRGTKIVVEAGRITRITPDAVPVPAGGNVLFLGDSANNRTHVLPRLHVGDSVIVEQQTSGEGEDVQSDGWLAALGAGPRLVTDGAVDVDFDRDGFDDPRITQSAAVRSFVGVDGEGRLVFGTVSTATIRELAGVAVQLGLTKAMNLDGGASSGLYADGKMLTAPGRSLSNALIVRRTASPKVQIELQGKLLTDFKGRIVQETTLVPIRPFITALKADFQWDAGAREATIAYGGMMLKLRDGQTEARVNDKQVALPVPLSILEDSRMYVPLRFVSEALHGKVEWNQELYRAIIDLP</sequence>
<dbReference type="Proteomes" id="UP001469365">
    <property type="component" value="Unassembled WGS sequence"/>
</dbReference>
<dbReference type="RefSeq" id="WP_341417247.1">
    <property type="nucleotide sequence ID" value="NZ_JBBPCC010000013.1"/>
</dbReference>
<dbReference type="EMBL" id="JBBPCC010000013">
    <property type="protein sequence ID" value="MEK8130120.1"/>
    <property type="molecule type" value="Genomic_DNA"/>
</dbReference>